<dbReference type="InterPro" id="IPR029044">
    <property type="entry name" value="Nucleotide-diphossugar_trans"/>
</dbReference>
<dbReference type="RefSeq" id="WP_205602740.1">
    <property type="nucleotide sequence ID" value="NZ_JBHSQL010000008.1"/>
</dbReference>
<protein>
    <submittedName>
        <fullName evidence="9">Molybdenum cofactor guanylyltransferase</fullName>
    </submittedName>
</protein>
<keyword evidence="2" id="KW-0808">Transferase</keyword>
<reference evidence="10" key="1">
    <citation type="journal article" date="2019" name="Int. J. Syst. Evol. Microbiol.">
        <title>The Global Catalogue of Microorganisms (GCM) 10K type strain sequencing project: providing services to taxonomists for standard genome sequencing and annotation.</title>
        <authorList>
            <consortium name="The Broad Institute Genomics Platform"/>
            <consortium name="The Broad Institute Genome Sequencing Center for Infectious Disease"/>
            <person name="Wu L."/>
            <person name="Ma J."/>
        </authorList>
    </citation>
    <scope>NUCLEOTIDE SEQUENCE [LARGE SCALE GENOMIC DNA]</scope>
    <source>
        <strain evidence="10">CGMCC 4.7198</strain>
    </source>
</reference>
<dbReference type="SUPFAM" id="SSF53448">
    <property type="entry name" value="Nucleotide-diphospho-sugar transferases"/>
    <property type="match status" value="1"/>
</dbReference>
<evidence type="ECO:0000256" key="1">
    <source>
        <dbReference type="ARBA" id="ARBA00022490"/>
    </source>
</evidence>
<evidence type="ECO:0000256" key="2">
    <source>
        <dbReference type="ARBA" id="ARBA00022679"/>
    </source>
</evidence>
<dbReference type="Gene3D" id="3.90.550.10">
    <property type="entry name" value="Spore Coat Polysaccharide Biosynthesis Protein SpsA, Chain A"/>
    <property type="match status" value="1"/>
</dbReference>
<dbReference type="EMBL" id="JBHSQL010000008">
    <property type="protein sequence ID" value="MFC6150113.1"/>
    <property type="molecule type" value="Genomic_DNA"/>
</dbReference>
<dbReference type="Pfam" id="PF12804">
    <property type="entry name" value="NTP_transf_3"/>
    <property type="match status" value="1"/>
</dbReference>
<dbReference type="GO" id="GO:0016779">
    <property type="term" value="F:nucleotidyltransferase activity"/>
    <property type="evidence" value="ECO:0007669"/>
    <property type="project" value="UniProtKB-KW"/>
</dbReference>
<dbReference type="PANTHER" id="PTHR19136">
    <property type="entry name" value="MOLYBDENUM COFACTOR GUANYLYLTRANSFERASE"/>
    <property type="match status" value="1"/>
</dbReference>
<evidence type="ECO:0000256" key="6">
    <source>
        <dbReference type="ARBA" id="ARBA00023134"/>
    </source>
</evidence>
<evidence type="ECO:0000256" key="5">
    <source>
        <dbReference type="ARBA" id="ARBA00022842"/>
    </source>
</evidence>
<name>A0ABW1QLF5_9ACTN</name>
<evidence type="ECO:0000256" key="4">
    <source>
        <dbReference type="ARBA" id="ARBA00022741"/>
    </source>
</evidence>
<sequence length="198" mass="20564">MNDVSAPPESRPGPPPYDAVVLAGGAARRFGADKLATLVDGVPMLDRVLASVAGAQRRVVVGPERETAAEVVWTREDPPGSGPANAVVAGLRACAAPYAVLLAGDLPYVDAATVARLLEALVADPTADGVMLVDDDGRDQHLCSAWRRAALERAVAARPDWGGAAVRRLIAPLSTTTLAAQGREARDIDRPEDLTSSS</sequence>
<comment type="caution">
    <text evidence="9">The sequence shown here is derived from an EMBL/GenBank/DDBJ whole genome shotgun (WGS) entry which is preliminary data.</text>
</comment>
<evidence type="ECO:0000313" key="9">
    <source>
        <dbReference type="EMBL" id="MFC6150113.1"/>
    </source>
</evidence>
<dbReference type="InterPro" id="IPR025877">
    <property type="entry name" value="MobA-like_NTP_Trfase"/>
</dbReference>
<dbReference type="Proteomes" id="UP001596097">
    <property type="component" value="Unassembled WGS sequence"/>
</dbReference>
<organism evidence="9 10">
    <name type="scientific">Mumia xiangluensis</name>
    <dbReference type="NCBI Taxonomy" id="1678900"/>
    <lineage>
        <taxon>Bacteria</taxon>
        <taxon>Bacillati</taxon>
        <taxon>Actinomycetota</taxon>
        <taxon>Actinomycetes</taxon>
        <taxon>Propionibacteriales</taxon>
        <taxon>Nocardioidaceae</taxon>
        <taxon>Mumia</taxon>
    </lineage>
</organism>
<evidence type="ECO:0000256" key="3">
    <source>
        <dbReference type="ARBA" id="ARBA00022723"/>
    </source>
</evidence>
<keyword evidence="10" id="KW-1185">Reference proteome</keyword>
<gene>
    <name evidence="9" type="ORF">ACFPYK_11980</name>
</gene>
<keyword evidence="4" id="KW-0547">Nucleotide-binding</keyword>
<keyword evidence="5" id="KW-0460">Magnesium</keyword>
<feature type="domain" description="MobA-like NTP transferase" evidence="8">
    <location>
        <begin position="19"/>
        <end position="171"/>
    </location>
</feature>
<evidence type="ECO:0000313" key="10">
    <source>
        <dbReference type="Proteomes" id="UP001596097"/>
    </source>
</evidence>
<keyword evidence="3" id="KW-0479">Metal-binding</keyword>
<evidence type="ECO:0000259" key="8">
    <source>
        <dbReference type="Pfam" id="PF12804"/>
    </source>
</evidence>
<proteinExistence type="predicted"/>
<accession>A0ABW1QLF5</accession>
<keyword evidence="7" id="KW-0501">Molybdenum cofactor biosynthesis</keyword>
<dbReference type="PANTHER" id="PTHR19136:SF81">
    <property type="entry name" value="MOLYBDENUM COFACTOR GUANYLYLTRANSFERASE"/>
    <property type="match status" value="1"/>
</dbReference>
<keyword evidence="6" id="KW-0342">GTP-binding</keyword>
<dbReference type="CDD" id="cd02503">
    <property type="entry name" value="MobA"/>
    <property type="match status" value="1"/>
</dbReference>
<dbReference type="InterPro" id="IPR013482">
    <property type="entry name" value="Molybde_CF_guanTrfase"/>
</dbReference>
<keyword evidence="1" id="KW-0963">Cytoplasm</keyword>
<keyword evidence="9" id="KW-0548">Nucleotidyltransferase</keyword>
<evidence type="ECO:0000256" key="7">
    <source>
        <dbReference type="ARBA" id="ARBA00023150"/>
    </source>
</evidence>